<dbReference type="Gene3D" id="2.40.100.20">
    <property type="match status" value="1"/>
</dbReference>
<dbReference type="Proteomes" id="UP000642509">
    <property type="component" value="Unassembled WGS sequence"/>
</dbReference>
<dbReference type="EMBL" id="BMLQ01000001">
    <property type="protein sequence ID" value="GGO39968.1"/>
    <property type="molecule type" value="Genomic_DNA"/>
</dbReference>
<evidence type="ECO:0008006" key="3">
    <source>
        <dbReference type="Google" id="ProtNLM"/>
    </source>
</evidence>
<gene>
    <name evidence="1" type="ORF">GCM10010977_01450</name>
</gene>
<dbReference type="InterPro" id="IPR024532">
    <property type="entry name" value="DUF3830"/>
</dbReference>
<protein>
    <recommendedName>
        <fullName evidence="3">DUF3830 family protein</fullName>
    </recommendedName>
</protein>
<sequence length="180" mass="19217">MPRHLTLTLATRGVSCRVRLLDDLAPATCAAVWEALPLAGDAYHAKFARNEVYALLPRITAAPRRENPTVTPIPGDVCLFDFEPWEIGNPAYGYAPGTTAHEAQGATDLALFYDRNNLLLNGDVGWVPGNVFGTVVAGPDGSADGPDSSTDSAGLEAMAAACNDLWRNGFAGERLVFERE</sequence>
<name>A0ABQ2LLU8_9MICC</name>
<reference evidence="2" key="1">
    <citation type="journal article" date="2019" name="Int. J. Syst. Evol. Microbiol.">
        <title>The Global Catalogue of Microorganisms (GCM) 10K type strain sequencing project: providing services to taxonomists for standard genome sequencing and annotation.</title>
        <authorList>
            <consortium name="The Broad Institute Genomics Platform"/>
            <consortium name="The Broad Institute Genome Sequencing Center for Infectious Disease"/>
            <person name="Wu L."/>
            <person name="Ma J."/>
        </authorList>
    </citation>
    <scope>NUCLEOTIDE SEQUENCE [LARGE SCALE GENOMIC DNA]</scope>
    <source>
        <strain evidence="2">CGMCC 1.7064</strain>
    </source>
</reference>
<dbReference type="Pfam" id="PF12903">
    <property type="entry name" value="DUF3830"/>
    <property type="match status" value="1"/>
</dbReference>
<evidence type="ECO:0000313" key="1">
    <source>
        <dbReference type="EMBL" id="GGO39968.1"/>
    </source>
</evidence>
<evidence type="ECO:0000313" key="2">
    <source>
        <dbReference type="Proteomes" id="UP000642509"/>
    </source>
</evidence>
<accession>A0ABQ2LLU8</accession>
<dbReference type="InterPro" id="IPR029000">
    <property type="entry name" value="Cyclophilin-like_dom_sf"/>
</dbReference>
<proteinExistence type="predicted"/>
<keyword evidence="2" id="KW-1185">Reference proteome</keyword>
<dbReference type="SUPFAM" id="SSF50891">
    <property type="entry name" value="Cyclophilin-like"/>
    <property type="match status" value="1"/>
</dbReference>
<comment type="caution">
    <text evidence="1">The sequence shown here is derived from an EMBL/GenBank/DDBJ whole genome shotgun (WGS) entry which is preliminary data.</text>
</comment>
<dbReference type="RefSeq" id="WP_188803245.1">
    <property type="nucleotide sequence ID" value="NZ_BAAAOU010000003.1"/>
</dbReference>
<organism evidence="1 2">
    <name type="scientific">Citricoccus zhacaiensis</name>
    <dbReference type="NCBI Taxonomy" id="489142"/>
    <lineage>
        <taxon>Bacteria</taxon>
        <taxon>Bacillati</taxon>
        <taxon>Actinomycetota</taxon>
        <taxon>Actinomycetes</taxon>
        <taxon>Micrococcales</taxon>
        <taxon>Micrococcaceae</taxon>
        <taxon>Citricoccus</taxon>
    </lineage>
</organism>